<gene>
    <name evidence="2" type="ORF">Cob_v006982</name>
</gene>
<organism evidence="2 3">
    <name type="scientific">Colletotrichum orbiculare (strain 104-T / ATCC 96160 / CBS 514.97 / LARS 414 / MAFF 240422)</name>
    <name type="common">Cucumber anthracnose fungus</name>
    <name type="synonym">Colletotrichum lagenarium</name>
    <dbReference type="NCBI Taxonomy" id="1213857"/>
    <lineage>
        <taxon>Eukaryota</taxon>
        <taxon>Fungi</taxon>
        <taxon>Dikarya</taxon>
        <taxon>Ascomycota</taxon>
        <taxon>Pezizomycotina</taxon>
        <taxon>Sordariomycetes</taxon>
        <taxon>Hypocreomycetidae</taxon>
        <taxon>Glomerellales</taxon>
        <taxon>Glomerellaceae</taxon>
        <taxon>Colletotrichum</taxon>
        <taxon>Colletotrichum orbiculare species complex</taxon>
    </lineage>
</organism>
<comment type="caution">
    <text evidence="2">The sequence shown here is derived from an EMBL/GenBank/DDBJ whole genome shotgun (WGS) entry which is preliminary data.</text>
</comment>
<accession>A0A484FSD6</accession>
<feature type="region of interest" description="Disordered" evidence="1">
    <location>
        <begin position="69"/>
        <end position="112"/>
    </location>
</feature>
<dbReference type="EMBL" id="AMCV02000018">
    <property type="protein sequence ID" value="TDZ19897.1"/>
    <property type="molecule type" value="Genomic_DNA"/>
</dbReference>
<evidence type="ECO:0000313" key="3">
    <source>
        <dbReference type="Proteomes" id="UP000014480"/>
    </source>
</evidence>
<proteinExistence type="predicted"/>
<reference evidence="3" key="2">
    <citation type="journal article" date="2019" name="Mol. Plant Microbe Interact.">
        <title>Genome sequence resources for four phytopathogenic fungi from the Colletotrichum orbiculare species complex.</title>
        <authorList>
            <person name="Gan P."/>
            <person name="Tsushima A."/>
            <person name="Narusaka M."/>
            <person name="Narusaka Y."/>
            <person name="Takano Y."/>
            <person name="Kubo Y."/>
            <person name="Shirasu K."/>
        </authorList>
    </citation>
    <scope>GENOME REANNOTATION</scope>
    <source>
        <strain evidence="3">104-T / ATCC 96160 / CBS 514.97 / LARS 414 / MAFF 240422</strain>
    </source>
</reference>
<evidence type="ECO:0000313" key="2">
    <source>
        <dbReference type="EMBL" id="TDZ19897.1"/>
    </source>
</evidence>
<keyword evidence="3" id="KW-1185">Reference proteome</keyword>
<dbReference type="AlphaFoldDB" id="A0A484FSD6"/>
<name>A0A484FSD6_COLOR</name>
<protein>
    <submittedName>
        <fullName evidence="2">Uncharacterized protein</fullName>
    </submittedName>
</protein>
<evidence type="ECO:0000256" key="1">
    <source>
        <dbReference type="SAM" id="MobiDB-lite"/>
    </source>
</evidence>
<reference evidence="3" key="1">
    <citation type="journal article" date="2013" name="New Phytol.">
        <title>Comparative genomic and transcriptomic analyses reveal the hemibiotrophic stage shift of Colletotrichum fungi.</title>
        <authorList>
            <person name="Gan P."/>
            <person name="Ikeda K."/>
            <person name="Irieda H."/>
            <person name="Narusaka M."/>
            <person name="O'Connell R.J."/>
            <person name="Narusaka Y."/>
            <person name="Takano Y."/>
            <person name="Kubo Y."/>
            <person name="Shirasu K."/>
        </authorList>
    </citation>
    <scope>NUCLEOTIDE SEQUENCE [LARGE SCALE GENOMIC DNA]</scope>
    <source>
        <strain evidence="3">104-T / ATCC 96160 / CBS 514.97 / LARS 414 / MAFF 240422</strain>
    </source>
</reference>
<dbReference type="Proteomes" id="UP000014480">
    <property type="component" value="Unassembled WGS sequence"/>
</dbReference>
<sequence>MPAVRLWRRLLMPWRYFKHPACDDILTACTRCLITYTVYLDVAQTLRTTGGLRHFGDVAAVVDDTRSTVAQKSPPDLPLELKSFLETRSRRGREPGNKEDEKADSNIGTVTR</sequence>
<feature type="compositionally biased region" description="Basic and acidic residues" evidence="1">
    <location>
        <begin position="83"/>
        <end position="104"/>
    </location>
</feature>